<evidence type="ECO:0008006" key="4">
    <source>
        <dbReference type="Google" id="ProtNLM"/>
    </source>
</evidence>
<accession>A0AB34Z3F3</accession>
<comment type="caution">
    <text evidence="2">The sequence shown here is derived from an EMBL/GenBank/DDBJ whole genome shotgun (WGS) entry which is preliminary data.</text>
</comment>
<sequence>MLSCITEQNLDRLLSSNSSKTSKEKSTLKNSRKDKILVSKSRKNVADLAETDIAIKVA</sequence>
<gene>
    <name evidence="2" type="ORF">HNP63_001186</name>
</gene>
<evidence type="ECO:0000313" key="2">
    <source>
        <dbReference type="EMBL" id="MBB5141765.1"/>
    </source>
</evidence>
<dbReference type="Proteomes" id="UP000529652">
    <property type="component" value="Unassembled WGS sequence"/>
</dbReference>
<dbReference type="EMBL" id="JACHGM010000011">
    <property type="protein sequence ID" value="MBB5141765.1"/>
    <property type="molecule type" value="Genomic_DNA"/>
</dbReference>
<feature type="region of interest" description="Disordered" evidence="1">
    <location>
        <begin position="15"/>
        <end position="34"/>
    </location>
</feature>
<dbReference type="AlphaFoldDB" id="A0AB34Z3F3"/>
<feature type="compositionally biased region" description="Basic and acidic residues" evidence="1">
    <location>
        <begin position="21"/>
        <end position="34"/>
    </location>
</feature>
<dbReference type="RefSeq" id="WP_183227516.1">
    <property type="nucleotide sequence ID" value="NZ_CAXOVT010000010.1"/>
</dbReference>
<reference evidence="2 3" key="1">
    <citation type="submission" date="2020-08" db="EMBL/GenBank/DDBJ databases">
        <title>Genomic Encyclopedia of Type Strains, Phase IV (KMG-IV): sequencing the most valuable type-strain genomes for metagenomic binning, comparative biology and taxonomic classification.</title>
        <authorList>
            <person name="Goeker M."/>
        </authorList>
    </citation>
    <scope>NUCLEOTIDE SEQUENCE [LARGE SCALE GENOMIC DNA]</scope>
    <source>
        <strain evidence="2 3">DSM 10508</strain>
    </source>
</reference>
<name>A0AB34Z3F3_BORAF</name>
<organism evidence="2 3">
    <name type="scientific">Borreliella afzelii</name>
    <name type="common">Borrelia afzelii</name>
    <dbReference type="NCBI Taxonomy" id="29518"/>
    <lineage>
        <taxon>Bacteria</taxon>
        <taxon>Pseudomonadati</taxon>
        <taxon>Spirochaetota</taxon>
        <taxon>Spirochaetia</taxon>
        <taxon>Spirochaetales</taxon>
        <taxon>Borreliaceae</taxon>
        <taxon>Borreliella</taxon>
    </lineage>
</organism>
<proteinExistence type="predicted"/>
<protein>
    <recommendedName>
        <fullName evidence="4">Lipoprotein</fullName>
    </recommendedName>
</protein>
<evidence type="ECO:0000256" key="1">
    <source>
        <dbReference type="SAM" id="MobiDB-lite"/>
    </source>
</evidence>
<evidence type="ECO:0000313" key="3">
    <source>
        <dbReference type="Proteomes" id="UP000529652"/>
    </source>
</evidence>